<dbReference type="RefSeq" id="XP_013235769.1">
    <property type="nucleotide sequence ID" value="XM_013380315.1"/>
</dbReference>
<gene>
    <name evidence="2" type="ORF">ETH_00028205</name>
</gene>
<evidence type="ECO:0000256" key="1">
    <source>
        <dbReference type="SAM" id="MobiDB-lite"/>
    </source>
</evidence>
<dbReference type="GeneID" id="25254734"/>
<dbReference type="OrthoDB" id="10283805at2759"/>
<dbReference type="EMBL" id="HG677946">
    <property type="protein sequence ID" value="CDJ45022.1"/>
    <property type="molecule type" value="Genomic_DNA"/>
</dbReference>
<reference evidence="2" key="1">
    <citation type="submission" date="2013-10" db="EMBL/GenBank/DDBJ databases">
        <title>Genomic analysis of the causative agents of coccidiosis in chickens.</title>
        <authorList>
            <person name="Reid A.J."/>
            <person name="Blake D."/>
            <person name="Billington K."/>
            <person name="Browne H."/>
            <person name="Dunn M."/>
            <person name="Hung S."/>
            <person name="Kawahara F."/>
            <person name="Miranda-Saavedra D."/>
            <person name="Mourier T."/>
            <person name="Nagra H."/>
            <person name="Otto T.D."/>
            <person name="Rawlings N."/>
            <person name="Sanchez A."/>
            <person name="Sanders M."/>
            <person name="Subramaniam C."/>
            <person name="Tay Y."/>
            <person name="Dear P."/>
            <person name="Doerig C."/>
            <person name="Gruber A."/>
            <person name="Parkinson J."/>
            <person name="Shirley M."/>
            <person name="Wan K.L."/>
            <person name="Berriman M."/>
            <person name="Tomley F."/>
            <person name="Pain A."/>
        </authorList>
    </citation>
    <scope>NUCLEOTIDE SEQUENCE [LARGE SCALE GENOMIC DNA]</scope>
    <source>
        <strain evidence="2">Houghton</strain>
    </source>
</reference>
<feature type="compositionally biased region" description="Polar residues" evidence="1">
    <location>
        <begin position="59"/>
        <end position="72"/>
    </location>
</feature>
<feature type="compositionally biased region" description="Basic and acidic residues" evidence="1">
    <location>
        <begin position="86"/>
        <end position="107"/>
    </location>
</feature>
<evidence type="ECO:0000313" key="2">
    <source>
        <dbReference type="EMBL" id="CDJ45022.1"/>
    </source>
</evidence>
<feature type="compositionally biased region" description="Polar residues" evidence="1">
    <location>
        <begin position="41"/>
        <end position="51"/>
    </location>
</feature>
<protein>
    <submittedName>
        <fullName evidence="2">Uncharacterized protein</fullName>
    </submittedName>
</protein>
<feature type="region of interest" description="Disordered" evidence="1">
    <location>
        <begin position="1"/>
        <end position="107"/>
    </location>
</feature>
<accession>U6L3R8</accession>
<sequence>MLSPAPSNSRSSNHRLPHMHTLGTGQLKGKREQDQKGDNQIPRNPVSSNCDSHPKEYQTWPTLTKLKYSSHSNPKHKALAPPKTKIPADTDKPEAKQAHRQSTECTHRTVKHKLCAVVFAN</sequence>
<dbReference type="VEuPathDB" id="ToxoDB:ETH_00028205"/>
<organism evidence="2 3">
    <name type="scientific">Eimeria tenella</name>
    <name type="common">Coccidian parasite</name>
    <dbReference type="NCBI Taxonomy" id="5802"/>
    <lineage>
        <taxon>Eukaryota</taxon>
        <taxon>Sar</taxon>
        <taxon>Alveolata</taxon>
        <taxon>Apicomplexa</taxon>
        <taxon>Conoidasida</taxon>
        <taxon>Coccidia</taxon>
        <taxon>Eucoccidiorida</taxon>
        <taxon>Eimeriorina</taxon>
        <taxon>Eimeriidae</taxon>
        <taxon>Eimeria</taxon>
    </lineage>
</organism>
<name>U6L3R8_EIMTE</name>
<reference evidence="2" key="2">
    <citation type="submission" date="2013-10" db="EMBL/GenBank/DDBJ databases">
        <authorList>
            <person name="Aslett M."/>
        </authorList>
    </citation>
    <scope>NUCLEOTIDE SEQUENCE [LARGE SCALE GENOMIC DNA]</scope>
    <source>
        <strain evidence="2">Houghton</strain>
    </source>
</reference>
<proteinExistence type="predicted"/>
<dbReference type="Proteomes" id="UP000030747">
    <property type="component" value="Unassembled WGS sequence"/>
</dbReference>
<keyword evidence="3" id="KW-1185">Reference proteome</keyword>
<feature type="compositionally biased region" description="Polar residues" evidence="1">
    <location>
        <begin position="1"/>
        <end position="11"/>
    </location>
</feature>
<evidence type="ECO:0000313" key="3">
    <source>
        <dbReference type="Proteomes" id="UP000030747"/>
    </source>
</evidence>
<dbReference type="AlphaFoldDB" id="U6L3R8"/>